<dbReference type="Gene3D" id="3.40.50.720">
    <property type="entry name" value="NAD(P)-binding Rossmann-like Domain"/>
    <property type="match status" value="1"/>
</dbReference>
<protein>
    <recommendedName>
        <fullName evidence="3">Short-chain dehydrogenase</fullName>
    </recommendedName>
</protein>
<dbReference type="PANTHER" id="PTHR42820">
    <property type="entry name" value="SHORT-CHAIN DEHYDROGENASE REDUCTASE"/>
    <property type="match status" value="1"/>
</dbReference>
<dbReference type="RefSeq" id="WP_084983314.1">
    <property type="nucleotide sequence ID" value="NZ_CBCSCF010000001.1"/>
</dbReference>
<dbReference type="Proteomes" id="UP000192722">
    <property type="component" value="Unassembled WGS sequence"/>
</dbReference>
<reference evidence="1 2" key="1">
    <citation type="journal article" date="2017" name="Int. J. Syst. Evol. Microbiol.">
        <title>Rouxiella badensis sp. nov. and Rouxiella silvae sp. nov. isolated from peat bog soil in Germany and emendation of the genus description.</title>
        <authorList>
            <person name="Le Fleche-Mateos A."/>
            <person name="Kugler J.H."/>
            <person name="Hansen S.H."/>
            <person name="Syldatk C."/>
            <person name="Hausmann R."/>
            <person name="Lomprez F."/>
            <person name="Vandenbogaert M."/>
            <person name="Manuguerra J.C."/>
            <person name="Grimont P.A."/>
        </authorList>
    </citation>
    <scope>NUCLEOTIDE SEQUENCE [LARGE SCALE GENOMIC DNA]</scope>
    <source>
        <strain evidence="1 2">213</strain>
    </source>
</reference>
<name>A0ABX3U009_9GAMM</name>
<keyword evidence="2" id="KW-1185">Reference proteome</keyword>
<dbReference type="SUPFAM" id="SSF51735">
    <property type="entry name" value="NAD(P)-binding Rossmann-fold domains"/>
    <property type="match status" value="1"/>
</dbReference>
<accession>A0ABX3U009</accession>
<evidence type="ECO:0008006" key="3">
    <source>
        <dbReference type="Google" id="ProtNLM"/>
    </source>
</evidence>
<proteinExistence type="predicted"/>
<evidence type="ECO:0000313" key="2">
    <source>
        <dbReference type="Proteomes" id="UP000192722"/>
    </source>
</evidence>
<organism evidence="1 2">
    <name type="scientific">Rouxiella silvae</name>
    <dbReference type="NCBI Taxonomy" id="1646373"/>
    <lineage>
        <taxon>Bacteria</taxon>
        <taxon>Pseudomonadati</taxon>
        <taxon>Pseudomonadota</taxon>
        <taxon>Gammaproteobacteria</taxon>
        <taxon>Enterobacterales</taxon>
        <taxon>Yersiniaceae</taxon>
        <taxon>Rouxiella</taxon>
    </lineage>
</organism>
<dbReference type="InterPro" id="IPR002347">
    <property type="entry name" value="SDR_fam"/>
</dbReference>
<gene>
    <name evidence="1" type="ORF">BS639_13290</name>
</gene>
<dbReference type="Pfam" id="PF00106">
    <property type="entry name" value="adh_short"/>
    <property type="match status" value="1"/>
</dbReference>
<evidence type="ECO:0000313" key="1">
    <source>
        <dbReference type="EMBL" id="ORJ20823.1"/>
    </source>
</evidence>
<comment type="caution">
    <text evidence="1">The sequence shown here is derived from an EMBL/GenBank/DDBJ whole genome shotgun (WGS) entry which is preliminary data.</text>
</comment>
<dbReference type="InterPro" id="IPR036291">
    <property type="entry name" value="NAD(P)-bd_dom_sf"/>
</dbReference>
<sequence>MIPHNTASPQTPESVLALGKDGRIDGKIALVICAGRGAGRVHAMLLASRGANVIVADSSLNDGEHTADAIRSAGGRAIAVAVDVAVKSQAEMLAKYAYGIFGGLNILINSAGSTYVLCDLEEQSDHPLETFLTHNINGSSCSVNQCVSGG</sequence>
<dbReference type="PANTHER" id="PTHR42820:SF1">
    <property type="entry name" value="SHORT-CHAIN DEHYDROGENASE_REDUCTASE FAMILY PROTEIN"/>
    <property type="match status" value="1"/>
</dbReference>
<dbReference type="EMBL" id="MRWD01000029">
    <property type="protein sequence ID" value="ORJ20823.1"/>
    <property type="molecule type" value="Genomic_DNA"/>
</dbReference>